<sequence length="3418" mass="375327">MTNYLYGKGTLTLTITAFDAPATVKIEINAVRYSEKVDIGKGETKRIVLPSNAEIDNEEISKKTVYISSTADISVVSASLKEYTGDSSVIFPISQLGTSYIAFTPDTGPAPFQKLVAIINGNYMNKIEIFGRNKIINLAPYEVYQLRSGDTLSGTKIKSTSPVAVLAGHQCSMVVGTCEHVFEQLVPVERLSNEYLIPAMHLSSSQDTAYVVAPEDNTIVSVFDRSISYPIKKSLNSGDVLPVDVSRNPKLIQSSKNIMVMYFSNNLPYDEFLTNVIPISEMSKSWTIHSQEGFDNTVVVIAEAASTSTISGSFWWRKFPANEKYVYAIKAIASDRGPITISGNSLMAAYVYGGKLRYGYATTGVCNTAFTSMPTPPDLCESVKCLQQEECRKGVCVPAFAATCHAVGDPHFRTFDGKLFNFQGTCSYVMVNNTKPQKGLTPFTILTKNNRRASRRVAYVRTVSVLVYGHTVVAGSQRGLVEFDGENTYLPLIVDNGKIKVNQRGMDVIISTDFGLEVKYDWNMMLYITVPSSYFQTVGGLCGNYNGDRRDDYTDPKGKELYSVIEFAKSWKVPDNDLFCNDDCNGQCPSCSLNLQEEYKKDCGVIAKTDGPFAVCHNTVDPRMYVDNCVYDVCINNGIRSFLCATIQSYVGACMSAGIKIAGNWRTISNCPLDCPNNMHYEPCGTACAASCADRSAPDKCTLPCVEGCQCNMGFVRSGDECVPVKKCGCTSNGRYYLAEQTFWSEKQCTEKCVCNSTTGIVECMPTKCKKSQVCDTRNGVKDCYPLSYSTCQGAGDPHYRTFDGKAFDFQGTCTYYLSKLLSTADSSLTPFEVLVKNENRGRNMAVAFTKIVTLTVYGYTIVLSKDIAGKVKVNNLFVNLPFEQEDGRFSIFRSGYFGVIRTDFDLTVKFNWDSHVVLTLPSTYYNEVGGLCGNWNDNANDEFLSPNNSFAATATLFGNSWKAQDDPGCSVGCQGKACAKCEATERNNILFTKPCGTIIDKQGPFRGCHDKVSPNQFYEDCVYDMCMYGGHSSALCSALTAYTAACQEALGKVESWRSNSFCRLIEVYQSGINIVVEKSEWYPTKLTYDTVSSVRVEIPSTFKNAVKGICGNYNGNSADDFLLPDGVQTTSVEYFAGAWVSPSDKAICQTGCGTKCSNPDKDKQTTAETACSLLMAEKGPFASCHVKLPPQIFFDDCVKDASAQSTDKTAHCRHIQRYVASCQEMGTSIDTWRNQTFCPITCSKNSHYELCADTCSSTCASLTKSRKCPLCQEGCQCDDGFLFDGGECKALQDCGCHVLGTFYKSGETTIRGECEVKCSCKAGVFTCEPLECKEEEICGKKDGEIGCYSKATYCPSNMHYEACGTSCAPTCADRDVPDECPLPCAEGCQCNPGFLLNGHECVPMKKCVCTYNGLYYLPDQTFWGQKQCTEKCMCNSQTGKVECTPTTCKNPLLCGKRNGVKDCYPLTYSTCQGTGDPHYRTFDGKAFDFQGTCTYYLSKLLSAANSSLTPFEVLVKNENRGRNMAVAFTKIVTLTVYGYTIVLSKDSPRQVKVNDLFVKLPFELQDGRLSIIYSGYFGVIRTDFGLMLKFNWDSHVVLTLPSTYYNEVGGLCGNWNDNTNDEFLSPNNTFAATATLFGNSWKVQDDPGCSVGCQGKACAKCEAAERNNILFTKPCGTIIDKQGPFRGCHDKVSPNQFYEDCVYDMCMYGGHSSSALCSALTAYTAACQEALGKVESWRSNSLCPATCKAHSHYEVCASGCSQTCSGLTEPKSCKDAPCVEGCTCDKGFVLSDSECVPATQCGCSYKGQYYQLGQAFFPQDKCQQRCVCKDNGKVQCEDAFTCKANEKCQVLNGVQGCFPESRAVCSVSGFGLYQSFDGKSFSVEGDCEYRLVETAQGTDVKSSFSVLVKQQYSSEAVFTRRVELQIGNSTITLLPGYIWEVQVNYVKTNLPVTLDEGLIEVYQSGINIVVETYFGLKLTYDTVSSVRVEIPSTFKNAVKGICGNYNGNSVDDFLLLDGVQSTSVENFVGAWVSPSDKAICQTGCGTKCSNPDKDKQTTAETACSLLMAEKGPFASCHVKLPPQKFFDECVKDTAAQSTDKTAHCRHIQRYVASCQEMGTSIDTWRNQTFCPITCSKNSHYELCADTCSSTCASLTKSRKCPLCQEGCQCDDGFLFDGGECKALQDCGCHSGETAIRGECEEKCSCKAGVFTCEPFQCKKDEICDRKDGALGCYNKKTYCPPNMHYEPCGTACPASCVDRNAPEKCSLPCSEGCRCNPGFLLNGDECVPMKKCGCTYNGRYYLPDQTFWGEKQCTEKCMCNSQTGKVECTPTTCKDNLVCGKRNGVKDCYPLTYSTCQGAGDPHYRTFDGKAFDFQGTCTYYLSKLLSTADSSLTPFEVLVKNENRGRNMAVAFTKIVTLTVYGYTIVLSKDSPRQVKVNDLFVKLPFELQDGRLSIIYSGYFGVIRTDFGLMLKFNWDSHVVLTLPSTYYNEVGGLCGNWNDNANDEFLSPNNPFAATATLFGNSWKVQDDPGCSVGCQGKACAKCEAAERNNILFTKPCGTIIDKQGPFRGCHDKVSPNQFYEDCVYDMCMYGGHSSALCSALTAYTAACQEALGKVESWRSNSLCPATCKAHSHYEVCASGCSQTCSGLTEPKSCKDAPCVEGCTCDKGFVLSDSECVPATQCGCSYKGQYYQLGQAFFPQDKCQQRCVCKDNGKVQCEDAFTCKANEKCQVLNGVQGCFPESRAVCSVSGFGLYQSFDGKSFSVEGDCEYRLVETAQGTDVKSSFSVLVKQQSSSEAVFTRRVELQIGNSTITLLPGYIWEVQVNYVKTNLPVTLDEGLIEVYQSGINIVVETYFGLKLTYDTVSSVRVEIPSTFKNAVKGICGNYNGNSADDFLLLMAFRQLPWTWVSPSDKAICQTGCGTKCSNPDKDKQTTAETACSLLMAEKGPFASCHVKLPPQIFFDDCVKDASAQSTDKTAHCRHIQRYVASCQEMGTSIDTWRNQTFCPVTCSKNSHYELCADTCSSTCASLTKSRKCPLCQEGCQCDDGFLFDGGECKALQDCGCHVLGTFYKSDETVTRGDCEEKCSCKAGVFTCEPLKCDSDQFCDRKGGVTGCYKKDPCTNYMCREQEYCIVQDNKALCVAKSKVSCIAKGDPHYKTFDGNHFSFQGTCTYTLVKTSGKDPTLTPFNIVNKNDILKGARGSFIKSATITVKGHDITFIQDSRNLVTIDGRLSNLPVNLNSEGINITLSDEIGVLQTNFGLEVMFNWVDTLMVTLSSSYYNNIVGMCGTYSNNLEDDYVTPNGNRLADITEWAKSWSVAESNSSCWHFPPCSDEKKSLYNGQGYCGMIENLTGPFAQCHNIIMKRRFTADCLFQMCLSDGSQEAFCNALNNYVSSCELFMADVSPEWKKLANC</sequence>
<dbReference type="SUPFAM" id="SSF57567">
    <property type="entry name" value="Serine protease inhibitors"/>
    <property type="match status" value="8"/>
</dbReference>
<feature type="domain" description="VWFD" evidence="4">
    <location>
        <begin position="2748"/>
        <end position="2921"/>
    </location>
</feature>
<evidence type="ECO:0000256" key="2">
    <source>
        <dbReference type="ARBA" id="ARBA00023157"/>
    </source>
</evidence>
<keyword evidence="3" id="KW-0325">Glycoprotein</keyword>
<gene>
    <name evidence="5" type="ORF">DNTS_007800</name>
</gene>
<name>A0A553RPS2_9TELE</name>
<evidence type="ECO:0000259" key="4">
    <source>
        <dbReference type="PROSITE" id="PS51233"/>
    </source>
</evidence>
<dbReference type="Pfam" id="PF01826">
    <property type="entry name" value="TIL"/>
    <property type="match status" value="8"/>
</dbReference>
<dbReference type="InterPro" id="IPR036084">
    <property type="entry name" value="Ser_inhib-like_sf"/>
</dbReference>
<dbReference type="InterPro" id="IPR001846">
    <property type="entry name" value="VWF_type-D"/>
</dbReference>
<dbReference type="InterPro" id="IPR002919">
    <property type="entry name" value="TIL_dom"/>
</dbReference>
<protein>
    <recommendedName>
        <fullName evidence="4">VWFD domain-containing protein</fullName>
    </recommendedName>
</protein>
<feature type="domain" description="VWFD" evidence="4">
    <location>
        <begin position="1066"/>
        <end position="1150"/>
    </location>
</feature>
<organism evidence="5 6">
    <name type="scientific">Danionella cerebrum</name>
    <dbReference type="NCBI Taxonomy" id="2873325"/>
    <lineage>
        <taxon>Eukaryota</taxon>
        <taxon>Metazoa</taxon>
        <taxon>Chordata</taxon>
        <taxon>Craniata</taxon>
        <taxon>Vertebrata</taxon>
        <taxon>Euteleostomi</taxon>
        <taxon>Actinopterygii</taxon>
        <taxon>Neopterygii</taxon>
        <taxon>Teleostei</taxon>
        <taxon>Ostariophysi</taxon>
        <taxon>Cypriniformes</taxon>
        <taxon>Danionidae</taxon>
        <taxon>Danioninae</taxon>
        <taxon>Danionella</taxon>
    </lineage>
</organism>
<dbReference type="PANTHER" id="PTHR11339:SF374">
    <property type="entry name" value="ZONADHESIN"/>
    <property type="match status" value="1"/>
</dbReference>
<dbReference type="EMBL" id="SRMA01000969">
    <property type="protein sequence ID" value="TRZ04175.1"/>
    <property type="molecule type" value="Genomic_DNA"/>
</dbReference>
<dbReference type="SMART" id="SM00832">
    <property type="entry name" value="C8"/>
    <property type="match status" value="8"/>
</dbReference>
<feature type="domain" description="VWFD" evidence="4">
    <location>
        <begin position="2355"/>
        <end position="2536"/>
    </location>
</feature>
<keyword evidence="2" id="KW-1015">Disulfide bond</keyword>
<dbReference type="Pfam" id="PF17517">
    <property type="entry name" value="IgGFc_binding"/>
    <property type="match status" value="1"/>
</dbReference>
<dbReference type="SMART" id="SM00214">
    <property type="entry name" value="VWC"/>
    <property type="match status" value="6"/>
</dbReference>
<dbReference type="InterPro" id="IPR001007">
    <property type="entry name" value="VWF_dom"/>
</dbReference>
<keyword evidence="6" id="KW-1185">Reference proteome</keyword>
<dbReference type="Gene3D" id="2.10.25.10">
    <property type="entry name" value="Laminin"/>
    <property type="match status" value="8"/>
</dbReference>
<dbReference type="OrthoDB" id="6236007at2759"/>
<evidence type="ECO:0000313" key="5">
    <source>
        <dbReference type="EMBL" id="TRZ04175.1"/>
    </source>
</evidence>
<feature type="domain" description="VWFD" evidence="4">
    <location>
        <begin position="402"/>
        <end position="581"/>
    </location>
</feature>
<feature type="domain" description="VWFD" evidence="4">
    <location>
        <begin position="1864"/>
        <end position="2042"/>
    </location>
</feature>
<dbReference type="InterPro" id="IPR050780">
    <property type="entry name" value="Mucin_vWF_Thrombospondin_sf"/>
</dbReference>
<dbReference type="InterPro" id="IPR014853">
    <property type="entry name" value="VWF/SSPO/ZAN-like_Cys-rich_dom"/>
</dbReference>
<evidence type="ECO:0000313" key="6">
    <source>
        <dbReference type="Proteomes" id="UP000316079"/>
    </source>
</evidence>
<dbReference type="PANTHER" id="PTHR11339">
    <property type="entry name" value="EXTRACELLULAR MATRIX GLYCOPROTEIN RELATED"/>
    <property type="match status" value="1"/>
</dbReference>
<dbReference type="Pfam" id="PF08742">
    <property type="entry name" value="C8"/>
    <property type="match status" value="8"/>
</dbReference>
<dbReference type="Proteomes" id="UP000316079">
    <property type="component" value="Unassembled WGS sequence"/>
</dbReference>
<evidence type="ECO:0000256" key="1">
    <source>
        <dbReference type="ARBA" id="ARBA00022737"/>
    </source>
</evidence>
<dbReference type="SMART" id="SM00216">
    <property type="entry name" value="VWD"/>
    <property type="match status" value="8"/>
</dbReference>
<dbReference type="InterPro" id="IPR035234">
    <property type="entry name" value="IgGFc-bd_N"/>
</dbReference>
<dbReference type="CDD" id="cd19941">
    <property type="entry name" value="TIL"/>
    <property type="match status" value="8"/>
</dbReference>
<reference evidence="5 6" key="1">
    <citation type="journal article" date="2019" name="Sci. Data">
        <title>Hybrid genome assembly and annotation of Danionella translucida.</title>
        <authorList>
            <person name="Kadobianskyi M."/>
            <person name="Schulze L."/>
            <person name="Schuelke M."/>
            <person name="Judkewitz B."/>
        </authorList>
    </citation>
    <scope>NUCLEOTIDE SEQUENCE [LARGE SCALE GENOMIC DNA]</scope>
    <source>
        <strain evidence="5 6">Bolton</strain>
    </source>
</reference>
<dbReference type="PROSITE" id="PS51233">
    <property type="entry name" value="VWFD"/>
    <property type="match status" value="8"/>
</dbReference>
<feature type="domain" description="VWFD" evidence="4">
    <location>
        <begin position="790"/>
        <end position="971"/>
    </location>
</feature>
<feature type="domain" description="VWFD" evidence="4">
    <location>
        <begin position="3151"/>
        <end position="3331"/>
    </location>
</feature>
<dbReference type="GO" id="GO:0031012">
    <property type="term" value="C:extracellular matrix"/>
    <property type="evidence" value="ECO:0007669"/>
    <property type="project" value="TreeGrafter"/>
</dbReference>
<dbReference type="GO" id="GO:0005615">
    <property type="term" value="C:extracellular space"/>
    <property type="evidence" value="ECO:0007669"/>
    <property type="project" value="TreeGrafter"/>
</dbReference>
<comment type="caution">
    <text evidence="5">The sequence shown here is derived from an EMBL/GenBank/DDBJ whole genome shotgun (WGS) entry which is preliminary data.</text>
</comment>
<accession>A0A553RPS2</accession>
<feature type="domain" description="VWFD" evidence="4">
    <location>
        <begin position="1470"/>
        <end position="1651"/>
    </location>
</feature>
<evidence type="ECO:0000256" key="3">
    <source>
        <dbReference type="ARBA" id="ARBA00023180"/>
    </source>
</evidence>
<dbReference type="Pfam" id="PF12714">
    <property type="entry name" value="TILa"/>
    <property type="match status" value="5"/>
</dbReference>
<dbReference type="InterPro" id="IPR025615">
    <property type="entry name" value="TILa_dom"/>
</dbReference>
<dbReference type="STRING" id="623744.A0A553RPS2"/>
<dbReference type="SMART" id="SM00215">
    <property type="entry name" value="VWC_out"/>
    <property type="match status" value="5"/>
</dbReference>
<proteinExistence type="predicted"/>
<keyword evidence="1" id="KW-0677">Repeat</keyword>
<dbReference type="FunFam" id="2.10.25.10:FF:000055">
    <property type="entry name" value="alpha-tectorin isoform X1"/>
    <property type="match status" value="5"/>
</dbReference>
<dbReference type="Pfam" id="PF00094">
    <property type="entry name" value="VWD"/>
    <property type="match status" value="8"/>
</dbReference>